<sequence length="379" mass="42325">MQNILVVSTSSEHNAKTYAGVEAIFIGSANYEVSSYLAAPDNTCKGFINIDLAFDHDQLRSLIVQPRNPKALEARRMKNSSRVVILFNGLKVPNYVICGLKNTDTRSSRRNQGLPPELGPLPQKPRKKTVTMTTPPVVVLPVAAHSSKVEHSFVEIIPSGRLKCSIFILDIYSLPKDLKQRFAPLISRAAGKAGGSPLIVAGDFNVLHRAWGYSRATRRGDDLWQAAANHEFPLVTDPTFPTRIGNSCSTETTPDFTFVKNVGAVSWHNLNEDLGISQSREEWALIPDSSIDQERWAKQLEGGVKSATKTVQTDLEIARMDSRLAHLLETEKAIFDRWKGQRLNRRLRKKIAEVNRTIEDHCQSLTRQQWDEVCNSVDG</sequence>
<accession>A0AC60QUV7</accession>
<dbReference type="Proteomes" id="UP000805193">
    <property type="component" value="Unassembled WGS sequence"/>
</dbReference>
<gene>
    <name evidence="1" type="ORF">HPB47_015255</name>
</gene>
<dbReference type="EMBL" id="JABSTQ010003791">
    <property type="protein sequence ID" value="KAG0443130.1"/>
    <property type="molecule type" value="Genomic_DNA"/>
</dbReference>
<organism evidence="1 2">
    <name type="scientific">Ixodes persulcatus</name>
    <name type="common">Taiga tick</name>
    <dbReference type="NCBI Taxonomy" id="34615"/>
    <lineage>
        <taxon>Eukaryota</taxon>
        <taxon>Metazoa</taxon>
        <taxon>Ecdysozoa</taxon>
        <taxon>Arthropoda</taxon>
        <taxon>Chelicerata</taxon>
        <taxon>Arachnida</taxon>
        <taxon>Acari</taxon>
        <taxon>Parasitiformes</taxon>
        <taxon>Ixodida</taxon>
        <taxon>Ixodoidea</taxon>
        <taxon>Ixodidae</taxon>
        <taxon>Ixodinae</taxon>
        <taxon>Ixodes</taxon>
    </lineage>
</organism>
<comment type="caution">
    <text evidence="1">The sequence shown here is derived from an EMBL/GenBank/DDBJ whole genome shotgun (WGS) entry which is preliminary data.</text>
</comment>
<protein>
    <submittedName>
        <fullName evidence="1">Uncharacterized protein</fullName>
    </submittedName>
</protein>
<name>A0AC60QUV7_IXOPE</name>
<proteinExistence type="predicted"/>
<reference evidence="1 2" key="1">
    <citation type="journal article" date="2020" name="Cell">
        <title>Large-Scale Comparative Analyses of Tick Genomes Elucidate Their Genetic Diversity and Vector Capacities.</title>
        <authorList>
            <consortium name="Tick Genome and Microbiome Consortium (TIGMIC)"/>
            <person name="Jia N."/>
            <person name="Wang J."/>
            <person name="Shi W."/>
            <person name="Du L."/>
            <person name="Sun Y."/>
            <person name="Zhan W."/>
            <person name="Jiang J.F."/>
            <person name="Wang Q."/>
            <person name="Zhang B."/>
            <person name="Ji P."/>
            <person name="Bell-Sakyi L."/>
            <person name="Cui X.M."/>
            <person name="Yuan T.T."/>
            <person name="Jiang B.G."/>
            <person name="Yang W.F."/>
            <person name="Lam T.T."/>
            <person name="Chang Q.C."/>
            <person name="Ding S.J."/>
            <person name="Wang X.J."/>
            <person name="Zhu J.G."/>
            <person name="Ruan X.D."/>
            <person name="Zhao L."/>
            <person name="Wei J.T."/>
            <person name="Ye R.Z."/>
            <person name="Que T.C."/>
            <person name="Du C.H."/>
            <person name="Zhou Y.H."/>
            <person name="Cheng J.X."/>
            <person name="Dai P.F."/>
            <person name="Guo W.B."/>
            <person name="Han X.H."/>
            <person name="Huang E.J."/>
            <person name="Li L.F."/>
            <person name="Wei W."/>
            <person name="Gao Y.C."/>
            <person name="Liu J.Z."/>
            <person name="Shao H.Z."/>
            <person name="Wang X."/>
            <person name="Wang C.C."/>
            <person name="Yang T.C."/>
            <person name="Huo Q.B."/>
            <person name="Li W."/>
            <person name="Chen H.Y."/>
            <person name="Chen S.E."/>
            <person name="Zhou L.G."/>
            <person name="Ni X.B."/>
            <person name="Tian J.H."/>
            <person name="Sheng Y."/>
            <person name="Liu T."/>
            <person name="Pan Y.S."/>
            <person name="Xia L.Y."/>
            <person name="Li J."/>
            <person name="Zhao F."/>
            <person name="Cao W.C."/>
        </authorList>
    </citation>
    <scope>NUCLEOTIDE SEQUENCE [LARGE SCALE GENOMIC DNA]</scope>
    <source>
        <strain evidence="1">Iper-2018</strain>
    </source>
</reference>
<evidence type="ECO:0000313" key="2">
    <source>
        <dbReference type="Proteomes" id="UP000805193"/>
    </source>
</evidence>
<evidence type="ECO:0000313" key="1">
    <source>
        <dbReference type="EMBL" id="KAG0443130.1"/>
    </source>
</evidence>
<keyword evidence="2" id="KW-1185">Reference proteome</keyword>